<dbReference type="AlphaFoldDB" id="A0A2U3AAV0"/>
<proteinExistence type="predicted"/>
<evidence type="ECO:0000313" key="2">
    <source>
        <dbReference type="EMBL" id="TDR35348.1"/>
    </source>
</evidence>
<gene>
    <name evidence="2" type="ORF">DFR61_13130</name>
    <name evidence="1" type="ORF">NCTC10597_02560</name>
</gene>
<evidence type="ECO:0000313" key="1">
    <source>
        <dbReference type="EMBL" id="STX10786.1"/>
    </source>
</evidence>
<dbReference type="OrthoDB" id="2354098at2"/>
<keyword evidence="4" id="KW-1185">Reference proteome</keyword>
<comment type="caution">
    <text evidence="1">The sequence shown here is derived from an EMBL/GenBank/DDBJ whole genome shotgun (WGS) entry which is preliminary data.</text>
</comment>
<organism evidence="1 3">
    <name type="scientific">Kurthia zopfii</name>
    <dbReference type="NCBI Taxonomy" id="1650"/>
    <lineage>
        <taxon>Bacteria</taxon>
        <taxon>Bacillati</taxon>
        <taxon>Bacillota</taxon>
        <taxon>Bacilli</taxon>
        <taxon>Bacillales</taxon>
        <taxon>Caryophanaceae</taxon>
        <taxon>Kurthia</taxon>
    </lineage>
</organism>
<protein>
    <submittedName>
        <fullName evidence="2">NETI protein</fullName>
    </submittedName>
</protein>
<accession>A0A2U3AAV0</accession>
<name>A0A2U3AAV0_9BACL</name>
<reference evidence="2 4" key="2">
    <citation type="submission" date="2019-03" db="EMBL/GenBank/DDBJ databases">
        <title>Genomic Encyclopedia of Type Strains, Phase IV (KMG-IV): sequencing the most valuable type-strain genomes for metagenomic binning, comparative biology and taxonomic classification.</title>
        <authorList>
            <person name="Goeker M."/>
        </authorList>
    </citation>
    <scope>NUCLEOTIDE SEQUENCE [LARGE SCALE GENOMIC DNA]</scope>
    <source>
        <strain evidence="2 4">DSM 20580</strain>
    </source>
</reference>
<dbReference type="EMBL" id="UGNP01000001">
    <property type="protein sequence ID" value="STX10786.1"/>
    <property type="molecule type" value="Genomic_DNA"/>
</dbReference>
<dbReference type="Proteomes" id="UP000294641">
    <property type="component" value="Unassembled WGS sequence"/>
</dbReference>
<dbReference type="EMBL" id="SNZG01000031">
    <property type="protein sequence ID" value="TDR35348.1"/>
    <property type="molecule type" value="Genomic_DNA"/>
</dbReference>
<reference evidence="1 3" key="1">
    <citation type="submission" date="2018-06" db="EMBL/GenBank/DDBJ databases">
        <authorList>
            <consortium name="Pathogen Informatics"/>
            <person name="Doyle S."/>
        </authorList>
    </citation>
    <scope>NUCLEOTIDE SEQUENCE [LARGE SCALE GENOMIC DNA]</scope>
    <source>
        <strain evidence="1 3">NCTC10597</strain>
    </source>
</reference>
<dbReference type="Proteomes" id="UP000254330">
    <property type="component" value="Unassembled WGS sequence"/>
</dbReference>
<evidence type="ECO:0000313" key="4">
    <source>
        <dbReference type="Proteomes" id="UP000294641"/>
    </source>
</evidence>
<dbReference type="InterPro" id="IPR025930">
    <property type="entry name" value="NETI"/>
</dbReference>
<sequence>MGKKTVWYEVKENESIDECLERMKKDGYMPAGRREEPLFEMQNGQPVPIRQLIQFKGLKIEE</sequence>
<evidence type="ECO:0000313" key="3">
    <source>
        <dbReference type="Proteomes" id="UP000254330"/>
    </source>
</evidence>
<dbReference type="RefSeq" id="WP_109350338.1">
    <property type="nucleotide sequence ID" value="NZ_BJUE01000030.1"/>
</dbReference>
<dbReference type="Pfam" id="PF14044">
    <property type="entry name" value="NETI"/>
    <property type="match status" value="1"/>
</dbReference>